<dbReference type="GO" id="GO:0005829">
    <property type="term" value="C:cytosol"/>
    <property type="evidence" value="ECO:0007669"/>
    <property type="project" value="TreeGrafter"/>
</dbReference>
<dbReference type="InterPro" id="IPR018204">
    <property type="entry name" value="Trp_synthase_alpha_AS"/>
</dbReference>
<dbReference type="CDD" id="cd04724">
    <property type="entry name" value="Tryptophan_synthase_alpha"/>
    <property type="match status" value="1"/>
</dbReference>
<evidence type="ECO:0000256" key="10">
    <source>
        <dbReference type="RuleBase" id="RU003662"/>
    </source>
</evidence>
<dbReference type="UniPathway" id="UPA00035">
    <property type="reaction ID" value="UER00044"/>
</dbReference>
<feature type="active site" description="Proton acceptor" evidence="9">
    <location>
        <position position="58"/>
    </location>
</feature>
<dbReference type="NCBIfam" id="TIGR00262">
    <property type="entry name" value="trpA"/>
    <property type="match status" value="1"/>
</dbReference>
<sequence length="257" mass="28875">MKNRITTTFQQKNKNILSIFFTAGYPNLNDTLSIVENLEKAGVDMIEIGIPFSDPLADGPVIQESSEKALKNGMSLTLLFDQLTTLRKNTTIPIVLMGYLNPILQYGEENFVKKCAEVGIDGFIIPDLPLDYYKQHLKAYCQQYGILNIMLINNETAEERIKMIDQETNGFIYMVSSNSITGANKNLEKQTDYFQRIQNLQLTNPRLVGFGIHNAATFQTVCEYSQGAIVGSAFVKHIEHNGISLPAIQEFVNSLKH</sequence>
<comment type="function">
    <text evidence="1 9">The alpha subunit is responsible for the aldol cleavage of indoleglycerol phosphate to indole and glyceraldehyde 3-phosphate.</text>
</comment>
<name>A0A1G8E6V3_9FLAO</name>
<dbReference type="Proteomes" id="UP000243588">
    <property type="component" value="Unassembled WGS sequence"/>
</dbReference>
<keyword evidence="7 9" id="KW-0456">Lyase</keyword>
<evidence type="ECO:0000256" key="7">
    <source>
        <dbReference type="ARBA" id="ARBA00023239"/>
    </source>
</evidence>
<dbReference type="PROSITE" id="PS00167">
    <property type="entry name" value="TRP_SYNTHASE_ALPHA"/>
    <property type="match status" value="1"/>
</dbReference>
<dbReference type="PANTHER" id="PTHR43406">
    <property type="entry name" value="TRYPTOPHAN SYNTHASE, ALPHA CHAIN"/>
    <property type="match status" value="1"/>
</dbReference>
<evidence type="ECO:0000256" key="6">
    <source>
        <dbReference type="ARBA" id="ARBA00023141"/>
    </source>
</evidence>
<protein>
    <recommendedName>
        <fullName evidence="9">Tryptophan synthase alpha chain</fullName>
        <ecNumber evidence="9">4.2.1.20</ecNumber>
    </recommendedName>
</protein>
<evidence type="ECO:0000313" key="11">
    <source>
        <dbReference type="EMBL" id="SDH65604.1"/>
    </source>
</evidence>
<accession>A0A1G8E6V3</accession>
<evidence type="ECO:0000256" key="2">
    <source>
        <dbReference type="ARBA" id="ARBA00004733"/>
    </source>
</evidence>
<keyword evidence="5 9" id="KW-0822">Tryptophan biosynthesis</keyword>
<dbReference type="EC" id="4.2.1.20" evidence="9"/>
<keyword evidence="12" id="KW-1185">Reference proteome</keyword>
<keyword evidence="4 9" id="KW-0028">Amino-acid biosynthesis</keyword>
<evidence type="ECO:0000256" key="4">
    <source>
        <dbReference type="ARBA" id="ARBA00022605"/>
    </source>
</evidence>
<evidence type="ECO:0000256" key="3">
    <source>
        <dbReference type="ARBA" id="ARBA00011270"/>
    </source>
</evidence>
<evidence type="ECO:0000256" key="1">
    <source>
        <dbReference type="ARBA" id="ARBA00003365"/>
    </source>
</evidence>
<dbReference type="GO" id="GO:0004834">
    <property type="term" value="F:tryptophan synthase activity"/>
    <property type="evidence" value="ECO:0007669"/>
    <property type="project" value="UniProtKB-UniRule"/>
</dbReference>
<evidence type="ECO:0000313" key="12">
    <source>
        <dbReference type="Proteomes" id="UP000243588"/>
    </source>
</evidence>
<dbReference type="InterPro" id="IPR002028">
    <property type="entry name" value="Trp_synthase_suA"/>
</dbReference>
<dbReference type="AlphaFoldDB" id="A0A1G8E6V3"/>
<dbReference type="HAMAP" id="MF_00131">
    <property type="entry name" value="Trp_synth_alpha"/>
    <property type="match status" value="1"/>
</dbReference>
<dbReference type="RefSeq" id="WP_090407959.1">
    <property type="nucleotide sequence ID" value="NZ_FNDQ01000009.1"/>
</dbReference>
<evidence type="ECO:0000256" key="9">
    <source>
        <dbReference type="HAMAP-Rule" id="MF_00131"/>
    </source>
</evidence>
<feature type="active site" description="Proton acceptor" evidence="9">
    <location>
        <position position="47"/>
    </location>
</feature>
<comment type="pathway">
    <text evidence="2 9">Amino-acid biosynthesis; L-tryptophan biosynthesis; L-tryptophan from chorismate: step 5/5.</text>
</comment>
<dbReference type="PANTHER" id="PTHR43406:SF1">
    <property type="entry name" value="TRYPTOPHAN SYNTHASE ALPHA CHAIN, CHLOROPLASTIC"/>
    <property type="match status" value="1"/>
</dbReference>
<reference evidence="12" key="1">
    <citation type="submission" date="2016-10" db="EMBL/GenBank/DDBJ databases">
        <authorList>
            <person name="Varghese N."/>
            <person name="Submissions S."/>
        </authorList>
    </citation>
    <scope>NUCLEOTIDE SEQUENCE [LARGE SCALE GENOMIC DNA]</scope>
    <source>
        <strain evidence="12">DSM 23313</strain>
    </source>
</reference>
<organism evidence="11 12">
    <name type="scientific">Myroides phaeus</name>
    <dbReference type="NCBI Taxonomy" id="702745"/>
    <lineage>
        <taxon>Bacteria</taxon>
        <taxon>Pseudomonadati</taxon>
        <taxon>Bacteroidota</taxon>
        <taxon>Flavobacteriia</taxon>
        <taxon>Flavobacteriales</taxon>
        <taxon>Flavobacteriaceae</taxon>
        <taxon>Myroides</taxon>
    </lineage>
</organism>
<proteinExistence type="inferred from homology"/>
<dbReference type="Pfam" id="PF00290">
    <property type="entry name" value="Trp_syntA"/>
    <property type="match status" value="1"/>
</dbReference>
<dbReference type="InterPro" id="IPR011060">
    <property type="entry name" value="RibuloseP-bd_barrel"/>
</dbReference>
<evidence type="ECO:0000256" key="8">
    <source>
        <dbReference type="ARBA" id="ARBA00049047"/>
    </source>
</evidence>
<keyword evidence="6 9" id="KW-0057">Aromatic amino acid biosynthesis</keyword>
<comment type="subunit">
    <text evidence="3 9">Tetramer of two alpha and two beta chains.</text>
</comment>
<dbReference type="STRING" id="702745.SAMN05421818_10998"/>
<dbReference type="EMBL" id="FNDQ01000009">
    <property type="protein sequence ID" value="SDH65604.1"/>
    <property type="molecule type" value="Genomic_DNA"/>
</dbReference>
<dbReference type="Gene3D" id="3.20.20.70">
    <property type="entry name" value="Aldolase class I"/>
    <property type="match status" value="1"/>
</dbReference>
<comment type="catalytic activity">
    <reaction evidence="8 9">
        <text>(1S,2R)-1-C-(indol-3-yl)glycerol 3-phosphate + L-serine = D-glyceraldehyde 3-phosphate + L-tryptophan + H2O</text>
        <dbReference type="Rhea" id="RHEA:10532"/>
        <dbReference type="ChEBI" id="CHEBI:15377"/>
        <dbReference type="ChEBI" id="CHEBI:33384"/>
        <dbReference type="ChEBI" id="CHEBI:57912"/>
        <dbReference type="ChEBI" id="CHEBI:58866"/>
        <dbReference type="ChEBI" id="CHEBI:59776"/>
        <dbReference type="EC" id="4.2.1.20"/>
    </reaction>
</comment>
<gene>
    <name evidence="9" type="primary">trpA</name>
    <name evidence="11" type="ORF">SAMN05421818_10998</name>
</gene>
<dbReference type="SUPFAM" id="SSF51366">
    <property type="entry name" value="Ribulose-phoshate binding barrel"/>
    <property type="match status" value="1"/>
</dbReference>
<evidence type="ECO:0000256" key="5">
    <source>
        <dbReference type="ARBA" id="ARBA00022822"/>
    </source>
</evidence>
<dbReference type="InterPro" id="IPR013785">
    <property type="entry name" value="Aldolase_TIM"/>
</dbReference>
<dbReference type="FunFam" id="3.20.20.70:FF:000037">
    <property type="entry name" value="Tryptophan synthase alpha chain"/>
    <property type="match status" value="1"/>
</dbReference>
<comment type="similarity">
    <text evidence="9 10">Belongs to the TrpA family.</text>
</comment>